<dbReference type="InterPro" id="IPR009395">
    <property type="entry name" value="BLOC1S1"/>
</dbReference>
<evidence type="ECO:0000256" key="1">
    <source>
        <dbReference type="ARBA" id="ARBA00007133"/>
    </source>
</evidence>
<proteinExistence type="inferred from homology"/>
<gene>
    <name evidence="3" type="ORF">DM01DRAFT_1369157</name>
</gene>
<comment type="caution">
    <text evidence="3">The sequence shown here is derived from an EMBL/GenBank/DDBJ whole genome shotgun (WGS) entry which is preliminary data.</text>
</comment>
<reference evidence="3 4" key="1">
    <citation type="submission" date="2016-07" db="EMBL/GenBank/DDBJ databases">
        <title>Pervasive Adenine N6-methylation of Active Genes in Fungi.</title>
        <authorList>
            <consortium name="DOE Joint Genome Institute"/>
            <person name="Mondo S.J."/>
            <person name="Dannebaum R.O."/>
            <person name="Kuo R.C."/>
            <person name="Labutti K."/>
            <person name="Haridas S."/>
            <person name="Kuo A."/>
            <person name="Salamov A."/>
            <person name="Ahrendt S.R."/>
            <person name="Lipzen A."/>
            <person name="Sullivan W."/>
            <person name="Andreopoulos W.B."/>
            <person name="Clum A."/>
            <person name="Lindquist E."/>
            <person name="Daum C."/>
            <person name="Ramamoorthy G.K."/>
            <person name="Gryganskyi A."/>
            <person name="Culley D."/>
            <person name="Magnuson J.K."/>
            <person name="James T.Y."/>
            <person name="O'Malley M.A."/>
            <person name="Stajich J.E."/>
            <person name="Spatafora J.W."/>
            <person name="Visel A."/>
            <person name="Grigoriev I.V."/>
        </authorList>
    </citation>
    <scope>NUCLEOTIDE SEQUENCE [LARGE SCALE GENOMIC DNA]</scope>
    <source>
        <strain evidence="3 4">NRRL 3301</strain>
    </source>
</reference>
<accession>A0A1X2GX05</accession>
<dbReference type="Proteomes" id="UP000242146">
    <property type="component" value="Unassembled WGS sequence"/>
</dbReference>
<sequence>MSLSQLLKDHQQKQSDARRVNDRLLQDALTSTHTLTDTLTDHVNDGVSLLFAKQKELEGEAKALAEQTSVYQKQTKKWLVLVDDFNDALKELGDVKHWAQVMEQDMKAVMTTLEFVHDGQAR</sequence>
<dbReference type="EMBL" id="MCGT01000001">
    <property type="protein sequence ID" value="ORX62562.1"/>
    <property type="molecule type" value="Genomic_DNA"/>
</dbReference>
<keyword evidence="4" id="KW-1185">Reference proteome</keyword>
<dbReference type="AlphaFoldDB" id="A0A1X2GX05"/>
<comment type="similarity">
    <text evidence="1">Belongs to the BLOC1S1 family.</text>
</comment>
<dbReference type="PANTHER" id="PTHR13073:SF0">
    <property type="entry name" value="BIOGENESIS OF LYSOSOME-RELATED ORGANELLES COMPLEX 1 SUBUNIT 1"/>
    <property type="match status" value="1"/>
</dbReference>
<dbReference type="GO" id="GO:0031083">
    <property type="term" value="C:BLOC-1 complex"/>
    <property type="evidence" value="ECO:0007669"/>
    <property type="project" value="InterPro"/>
</dbReference>
<evidence type="ECO:0000313" key="3">
    <source>
        <dbReference type="EMBL" id="ORX62562.1"/>
    </source>
</evidence>
<dbReference type="Pfam" id="PF06320">
    <property type="entry name" value="GCN5L1"/>
    <property type="match status" value="1"/>
</dbReference>
<dbReference type="PANTHER" id="PTHR13073">
    <property type="entry name" value="BLOC-1 COMPLEX SUBUNIT 1"/>
    <property type="match status" value="1"/>
</dbReference>
<dbReference type="GO" id="GO:0016197">
    <property type="term" value="P:endosomal transport"/>
    <property type="evidence" value="ECO:0007669"/>
    <property type="project" value="TreeGrafter"/>
</dbReference>
<dbReference type="OrthoDB" id="20018at2759"/>
<organism evidence="3 4">
    <name type="scientific">Hesseltinella vesiculosa</name>
    <dbReference type="NCBI Taxonomy" id="101127"/>
    <lineage>
        <taxon>Eukaryota</taxon>
        <taxon>Fungi</taxon>
        <taxon>Fungi incertae sedis</taxon>
        <taxon>Mucoromycota</taxon>
        <taxon>Mucoromycotina</taxon>
        <taxon>Mucoromycetes</taxon>
        <taxon>Mucorales</taxon>
        <taxon>Cunninghamellaceae</taxon>
        <taxon>Hesseltinella</taxon>
    </lineage>
</organism>
<evidence type="ECO:0000256" key="2">
    <source>
        <dbReference type="ARBA" id="ARBA00019577"/>
    </source>
</evidence>
<dbReference type="STRING" id="101127.A0A1X2GX05"/>
<name>A0A1X2GX05_9FUNG</name>
<evidence type="ECO:0000313" key="4">
    <source>
        <dbReference type="Proteomes" id="UP000242146"/>
    </source>
</evidence>
<protein>
    <recommendedName>
        <fullName evidence="2">Biogenesis of lysosome-related organelles complex 1 subunit 1</fullName>
    </recommendedName>
</protein>